<dbReference type="Proteomes" id="UP000618733">
    <property type="component" value="Unassembled WGS sequence"/>
</dbReference>
<proteinExistence type="predicted"/>
<dbReference type="EMBL" id="JAEHOI010000006">
    <property type="protein sequence ID" value="MBK0421852.1"/>
    <property type="molecule type" value="Genomic_DNA"/>
</dbReference>
<gene>
    <name evidence="2" type="ORF">JD292_07170</name>
</gene>
<evidence type="ECO:0000256" key="1">
    <source>
        <dbReference type="SAM" id="MobiDB-lite"/>
    </source>
</evidence>
<reference evidence="2" key="1">
    <citation type="submission" date="2020-12" db="EMBL/GenBank/DDBJ databases">
        <title>Leucobacter sp. CAS2, isolated from Chromium sludge.</title>
        <authorList>
            <person name="Xu Z."/>
        </authorList>
    </citation>
    <scope>NUCLEOTIDE SEQUENCE</scope>
    <source>
        <strain evidence="2">CSA2</strain>
    </source>
</reference>
<dbReference type="AlphaFoldDB" id="A0A934QET0"/>
<sequence>MKQPSARQVFTGEALIHGVMWTRTSPTHSWSAQATSGTEATVLNRLKADSVFWRERPSLGSGVYATTHPKTLAADSAHTNGQSPYAADKRARQLTAAHDSTAHV</sequence>
<organism evidence="2 3">
    <name type="scientific">Leucobacter edaphi</name>
    <dbReference type="NCBI Taxonomy" id="2796472"/>
    <lineage>
        <taxon>Bacteria</taxon>
        <taxon>Bacillati</taxon>
        <taxon>Actinomycetota</taxon>
        <taxon>Actinomycetes</taxon>
        <taxon>Micrococcales</taxon>
        <taxon>Microbacteriaceae</taxon>
        <taxon>Leucobacter</taxon>
    </lineage>
</organism>
<evidence type="ECO:0000313" key="2">
    <source>
        <dbReference type="EMBL" id="MBK0421852.1"/>
    </source>
</evidence>
<keyword evidence="3" id="KW-1185">Reference proteome</keyword>
<feature type="region of interest" description="Disordered" evidence="1">
    <location>
        <begin position="73"/>
        <end position="104"/>
    </location>
</feature>
<evidence type="ECO:0000313" key="3">
    <source>
        <dbReference type="Proteomes" id="UP000618733"/>
    </source>
</evidence>
<name>A0A934QET0_9MICO</name>
<comment type="caution">
    <text evidence="2">The sequence shown here is derived from an EMBL/GenBank/DDBJ whole genome shotgun (WGS) entry which is preliminary data.</text>
</comment>
<protein>
    <submittedName>
        <fullName evidence="2">Uncharacterized protein</fullName>
    </submittedName>
</protein>
<accession>A0A934QET0</accession>
<dbReference type="RefSeq" id="WP_200132065.1">
    <property type="nucleotide sequence ID" value="NZ_JAEHOI010000006.1"/>
</dbReference>